<comment type="caution">
    <text evidence="2">The sequence shown here is derived from an EMBL/GenBank/DDBJ whole genome shotgun (WGS) entry which is preliminary data.</text>
</comment>
<feature type="chain" id="PRO_5039351889" evidence="1">
    <location>
        <begin position="26"/>
        <end position="147"/>
    </location>
</feature>
<reference evidence="3" key="1">
    <citation type="submission" date="2014-07" db="EMBL/GenBank/DDBJ databases">
        <title>Genome sequencing of plant-pathogenic Streptomyces species.</title>
        <authorList>
            <person name="Harrison J."/>
            <person name="Sapp M."/>
            <person name="Thwaites R."/>
            <person name="Studholme D.J."/>
        </authorList>
    </citation>
    <scope>NUCLEOTIDE SEQUENCE [LARGE SCALE GENOMIC DNA]</scope>
    <source>
        <strain evidence="3">NCPPB 4445</strain>
    </source>
</reference>
<accession>A0A0L0KBY0</accession>
<sequence>MKTRGRRAASIAASACALAAGLVLAGPVNPASAAPNVYFLSYTFTNGAGRIDVYNNGDYAGTAQWAADPGDFSSSTGDTLIASDQLADGYGIEAHLSDGRTATTRGHSAGYTDKTTGNLDEGATRKMWVCYVQDTYSKCSDKIDVHA</sequence>
<evidence type="ECO:0000313" key="3">
    <source>
        <dbReference type="Proteomes" id="UP000037151"/>
    </source>
</evidence>
<keyword evidence="1" id="KW-0732">Signal</keyword>
<gene>
    <name evidence="2" type="ORF">IQ63_15120</name>
</gene>
<organism evidence="2 3">
    <name type="scientific">Streptomyces acidiscabies</name>
    <dbReference type="NCBI Taxonomy" id="42234"/>
    <lineage>
        <taxon>Bacteria</taxon>
        <taxon>Bacillati</taxon>
        <taxon>Actinomycetota</taxon>
        <taxon>Actinomycetes</taxon>
        <taxon>Kitasatosporales</taxon>
        <taxon>Streptomycetaceae</taxon>
        <taxon>Streptomyces</taxon>
    </lineage>
</organism>
<evidence type="ECO:0000313" key="2">
    <source>
        <dbReference type="EMBL" id="KND35170.1"/>
    </source>
</evidence>
<evidence type="ECO:0000256" key="1">
    <source>
        <dbReference type="SAM" id="SignalP"/>
    </source>
</evidence>
<dbReference type="PATRIC" id="fig|42234.21.peg.3116"/>
<proteinExistence type="predicted"/>
<feature type="signal peptide" evidence="1">
    <location>
        <begin position="1"/>
        <end position="25"/>
    </location>
</feature>
<dbReference type="Proteomes" id="UP000037151">
    <property type="component" value="Unassembled WGS sequence"/>
</dbReference>
<dbReference type="EMBL" id="JPPY01000098">
    <property type="protein sequence ID" value="KND35170.1"/>
    <property type="molecule type" value="Genomic_DNA"/>
</dbReference>
<dbReference type="RefSeq" id="WP_063786273.1">
    <property type="nucleotide sequence ID" value="NZ_KQ257818.1"/>
</dbReference>
<protein>
    <submittedName>
        <fullName evidence="2">Uncharacterized protein</fullName>
    </submittedName>
</protein>
<dbReference type="OrthoDB" id="4336193at2"/>
<dbReference type="AlphaFoldDB" id="A0A0L0KBY0"/>
<name>A0A0L0KBY0_9ACTN</name>